<feature type="domain" description="SCP2" evidence="1">
    <location>
        <begin position="13"/>
        <end position="106"/>
    </location>
</feature>
<dbReference type="SUPFAM" id="SSF55718">
    <property type="entry name" value="SCP-like"/>
    <property type="match status" value="1"/>
</dbReference>
<reference evidence="2" key="1">
    <citation type="submission" date="2020-08" db="EMBL/GenBank/DDBJ databases">
        <title>Genome public.</title>
        <authorList>
            <person name="Liu C."/>
            <person name="Sun Q."/>
        </authorList>
    </citation>
    <scope>NUCLEOTIDE SEQUENCE</scope>
    <source>
        <strain evidence="2">NSJ-28</strain>
    </source>
</reference>
<dbReference type="Pfam" id="PF02036">
    <property type="entry name" value="SCP2"/>
    <property type="match status" value="1"/>
</dbReference>
<evidence type="ECO:0000259" key="1">
    <source>
        <dbReference type="Pfam" id="PF02036"/>
    </source>
</evidence>
<sequence>MTVDQLIGKIYNKLSKADIAGTQGKVAVQFNLTGKVTGVFYIEILNGVLSVMPYEYIDRDASVSGTLTNLEKILNGKLIPQVAIAEGKIKVEGNVDKVMLLAELMK</sequence>
<organism evidence="2 3">
    <name type="scientific">Agathobaculum faecis</name>
    <dbReference type="NCBI Taxonomy" id="2763013"/>
    <lineage>
        <taxon>Bacteria</taxon>
        <taxon>Bacillati</taxon>
        <taxon>Bacillota</taxon>
        <taxon>Clostridia</taxon>
        <taxon>Eubacteriales</taxon>
        <taxon>Butyricicoccaceae</taxon>
        <taxon>Agathobaculum</taxon>
    </lineage>
</organism>
<dbReference type="EMBL" id="JACOPL010000005">
    <property type="protein sequence ID" value="MBC5725256.1"/>
    <property type="molecule type" value="Genomic_DNA"/>
</dbReference>
<dbReference type="InterPro" id="IPR036527">
    <property type="entry name" value="SCP2_sterol-bd_dom_sf"/>
</dbReference>
<proteinExistence type="predicted"/>
<gene>
    <name evidence="2" type="ORF">H8S45_07270</name>
</gene>
<dbReference type="Gene3D" id="3.30.1050.10">
    <property type="entry name" value="SCP2 sterol-binding domain"/>
    <property type="match status" value="1"/>
</dbReference>
<name>A0A923LVN3_9FIRM</name>
<comment type="caution">
    <text evidence="2">The sequence shown here is derived from an EMBL/GenBank/DDBJ whole genome shotgun (WGS) entry which is preliminary data.</text>
</comment>
<evidence type="ECO:0000313" key="3">
    <source>
        <dbReference type="Proteomes" id="UP000606499"/>
    </source>
</evidence>
<keyword evidence="3" id="KW-1185">Reference proteome</keyword>
<dbReference type="InterPro" id="IPR003033">
    <property type="entry name" value="SCP2_sterol-bd_dom"/>
</dbReference>
<evidence type="ECO:0000313" key="2">
    <source>
        <dbReference type="EMBL" id="MBC5725256.1"/>
    </source>
</evidence>
<dbReference type="AlphaFoldDB" id="A0A923LVN3"/>
<dbReference type="RefSeq" id="WP_054327552.1">
    <property type="nucleotide sequence ID" value="NZ_JACOPL010000005.1"/>
</dbReference>
<dbReference type="Proteomes" id="UP000606499">
    <property type="component" value="Unassembled WGS sequence"/>
</dbReference>
<protein>
    <submittedName>
        <fullName evidence="2">SCP2 sterol-binding domain-containing protein</fullName>
    </submittedName>
</protein>
<accession>A0A923LVN3</accession>